<dbReference type="GO" id="GO:0046872">
    <property type="term" value="F:metal ion binding"/>
    <property type="evidence" value="ECO:0007669"/>
    <property type="project" value="UniProtKB-KW"/>
</dbReference>
<dbReference type="Gene3D" id="3.40.50.300">
    <property type="entry name" value="P-loop containing nucleotide triphosphate hydrolases"/>
    <property type="match status" value="2"/>
</dbReference>
<dbReference type="KEGG" id="cput:CONPUDRAFT_113498"/>
<dbReference type="InterPro" id="IPR027417">
    <property type="entry name" value="P-loop_NTPase"/>
</dbReference>
<evidence type="ECO:0000313" key="8">
    <source>
        <dbReference type="EMBL" id="EIW74489.1"/>
    </source>
</evidence>
<dbReference type="InterPro" id="IPR001019">
    <property type="entry name" value="Gprotein_alpha_su"/>
</dbReference>
<evidence type="ECO:0000313" key="9">
    <source>
        <dbReference type="Proteomes" id="UP000053558"/>
    </source>
</evidence>
<gene>
    <name evidence="8" type="ORF">CONPUDRAFT_113498</name>
</gene>
<dbReference type="PROSITE" id="PS51882">
    <property type="entry name" value="G_ALPHA"/>
    <property type="match status" value="1"/>
</dbReference>
<keyword evidence="1 6" id="KW-0479">Metal-binding</keyword>
<dbReference type="GO" id="GO:0031683">
    <property type="term" value="F:G-protein beta/gamma-subunit complex binding"/>
    <property type="evidence" value="ECO:0007669"/>
    <property type="project" value="InterPro"/>
</dbReference>
<keyword evidence="4" id="KW-0807">Transducer</keyword>
<dbReference type="AlphaFoldDB" id="R7SHE1"/>
<evidence type="ECO:0000256" key="2">
    <source>
        <dbReference type="ARBA" id="ARBA00022741"/>
    </source>
</evidence>
<dbReference type="GO" id="GO:0005525">
    <property type="term" value="F:GTP binding"/>
    <property type="evidence" value="ECO:0007669"/>
    <property type="project" value="UniProtKB-KW"/>
</dbReference>
<protein>
    <submittedName>
        <fullName evidence="8">G-alpha-domain-containing protein</fullName>
    </submittedName>
</protein>
<dbReference type="EMBL" id="JH711592">
    <property type="protein sequence ID" value="EIW74489.1"/>
    <property type="molecule type" value="Genomic_DNA"/>
</dbReference>
<feature type="binding site" evidence="5">
    <location>
        <begin position="382"/>
        <end position="385"/>
    </location>
    <ligand>
        <name>GTP</name>
        <dbReference type="ChEBI" id="CHEBI:37565"/>
    </ligand>
</feature>
<evidence type="ECO:0000256" key="4">
    <source>
        <dbReference type="ARBA" id="ARBA00023224"/>
    </source>
</evidence>
<proteinExistence type="predicted"/>
<feature type="binding site" evidence="6">
    <location>
        <position position="275"/>
    </location>
    <ligand>
        <name>Mg(2+)</name>
        <dbReference type="ChEBI" id="CHEBI:18420"/>
    </ligand>
</feature>
<keyword evidence="2 5" id="KW-0547">Nucleotide-binding</keyword>
<dbReference type="PANTHER" id="PTHR10218">
    <property type="entry name" value="GTP-BINDING PROTEIN ALPHA SUBUNIT"/>
    <property type="match status" value="1"/>
</dbReference>
<dbReference type="Pfam" id="PF00503">
    <property type="entry name" value="G-alpha"/>
    <property type="match status" value="1"/>
</dbReference>
<dbReference type="GO" id="GO:0005737">
    <property type="term" value="C:cytoplasm"/>
    <property type="evidence" value="ECO:0007669"/>
    <property type="project" value="TreeGrafter"/>
</dbReference>
<dbReference type="GO" id="GO:0007188">
    <property type="term" value="P:adenylate cyclase-modulating G protein-coupled receptor signaling pathway"/>
    <property type="evidence" value="ECO:0007669"/>
    <property type="project" value="TreeGrafter"/>
</dbReference>
<dbReference type="GeneID" id="19199014"/>
<dbReference type="GO" id="GO:0005834">
    <property type="term" value="C:heterotrimeric G-protein complex"/>
    <property type="evidence" value="ECO:0007669"/>
    <property type="project" value="TreeGrafter"/>
</dbReference>
<dbReference type="OMA" id="HELMQPP"/>
<evidence type="ECO:0000256" key="6">
    <source>
        <dbReference type="PIRSR" id="PIRSR601019-2"/>
    </source>
</evidence>
<dbReference type="PANTHER" id="PTHR10218:SF360">
    <property type="entry name" value="GUANINE NUCLEOTIDE-BINDING PROTEIN SUBUNIT ALPHA HOMOLOG"/>
    <property type="match status" value="1"/>
</dbReference>
<dbReference type="GO" id="GO:0003924">
    <property type="term" value="F:GTPase activity"/>
    <property type="evidence" value="ECO:0007669"/>
    <property type="project" value="InterPro"/>
</dbReference>
<dbReference type="InterPro" id="IPR011025">
    <property type="entry name" value="GproteinA_insert"/>
</dbReference>
<accession>R7SHE1</accession>
<dbReference type="Gene3D" id="1.10.400.10">
    <property type="entry name" value="GI Alpha 1, domain 2-like"/>
    <property type="match status" value="2"/>
</dbReference>
<dbReference type="OrthoDB" id="5817230at2759"/>
<keyword evidence="9" id="KW-1185">Reference proteome</keyword>
<feature type="compositionally biased region" description="Basic and acidic residues" evidence="7">
    <location>
        <begin position="92"/>
        <end position="104"/>
    </location>
</feature>
<dbReference type="eggNOG" id="KOG0082">
    <property type="taxonomic scope" value="Eukaryota"/>
</dbReference>
<feature type="region of interest" description="Disordered" evidence="7">
    <location>
        <begin position="77"/>
        <end position="151"/>
    </location>
</feature>
<dbReference type="RefSeq" id="XP_007775495.1">
    <property type="nucleotide sequence ID" value="XM_007777305.1"/>
</dbReference>
<dbReference type="SUPFAM" id="SSF52540">
    <property type="entry name" value="P-loop containing nucleoside triphosphate hydrolases"/>
    <property type="match status" value="1"/>
</dbReference>
<keyword evidence="3 5" id="KW-0342">GTP-binding</keyword>
<evidence type="ECO:0000256" key="3">
    <source>
        <dbReference type="ARBA" id="ARBA00023134"/>
    </source>
</evidence>
<keyword evidence="6" id="KW-0460">Magnesium</keyword>
<dbReference type="GO" id="GO:0001664">
    <property type="term" value="F:G protein-coupled receptor binding"/>
    <property type="evidence" value="ECO:0007669"/>
    <property type="project" value="TreeGrafter"/>
</dbReference>
<reference evidence="9" key="1">
    <citation type="journal article" date="2012" name="Science">
        <title>The Paleozoic origin of enzymatic lignin decomposition reconstructed from 31 fungal genomes.</title>
        <authorList>
            <person name="Floudas D."/>
            <person name="Binder M."/>
            <person name="Riley R."/>
            <person name="Barry K."/>
            <person name="Blanchette R.A."/>
            <person name="Henrissat B."/>
            <person name="Martinez A.T."/>
            <person name="Otillar R."/>
            <person name="Spatafora J.W."/>
            <person name="Yadav J.S."/>
            <person name="Aerts A."/>
            <person name="Benoit I."/>
            <person name="Boyd A."/>
            <person name="Carlson A."/>
            <person name="Copeland A."/>
            <person name="Coutinho P.M."/>
            <person name="de Vries R.P."/>
            <person name="Ferreira P."/>
            <person name="Findley K."/>
            <person name="Foster B."/>
            <person name="Gaskell J."/>
            <person name="Glotzer D."/>
            <person name="Gorecki P."/>
            <person name="Heitman J."/>
            <person name="Hesse C."/>
            <person name="Hori C."/>
            <person name="Igarashi K."/>
            <person name="Jurgens J.A."/>
            <person name="Kallen N."/>
            <person name="Kersten P."/>
            <person name="Kohler A."/>
            <person name="Kuees U."/>
            <person name="Kumar T.K.A."/>
            <person name="Kuo A."/>
            <person name="LaButti K."/>
            <person name="Larrondo L.F."/>
            <person name="Lindquist E."/>
            <person name="Ling A."/>
            <person name="Lombard V."/>
            <person name="Lucas S."/>
            <person name="Lundell T."/>
            <person name="Martin R."/>
            <person name="McLaughlin D.J."/>
            <person name="Morgenstern I."/>
            <person name="Morin E."/>
            <person name="Murat C."/>
            <person name="Nagy L.G."/>
            <person name="Nolan M."/>
            <person name="Ohm R.A."/>
            <person name="Patyshakuliyeva A."/>
            <person name="Rokas A."/>
            <person name="Ruiz-Duenas F.J."/>
            <person name="Sabat G."/>
            <person name="Salamov A."/>
            <person name="Samejima M."/>
            <person name="Schmutz J."/>
            <person name="Slot J.C."/>
            <person name="St John F."/>
            <person name="Stenlid J."/>
            <person name="Sun H."/>
            <person name="Sun S."/>
            <person name="Syed K."/>
            <person name="Tsang A."/>
            <person name="Wiebenga A."/>
            <person name="Young D."/>
            <person name="Pisabarro A."/>
            <person name="Eastwood D.C."/>
            <person name="Martin F."/>
            <person name="Cullen D."/>
            <person name="Grigoriev I.V."/>
            <person name="Hibbett D.S."/>
        </authorList>
    </citation>
    <scope>NUCLEOTIDE SEQUENCE [LARGE SCALE GENOMIC DNA]</scope>
    <source>
        <strain evidence="9">RWD-64-598 SS2</strain>
    </source>
</reference>
<evidence type="ECO:0000256" key="7">
    <source>
        <dbReference type="SAM" id="MobiDB-lite"/>
    </source>
</evidence>
<dbReference type="SUPFAM" id="SSF47895">
    <property type="entry name" value="Transducin (alpha subunit), insertion domain"/>
    <property type="match status" value="1"/>
</dbReference>
<dbReference type="SMART" id="SM00275">
    <property type="entry name" value="G_alpha"/>
    <property type="match status" value="1"/>
</dbReference>
<feature type="binding site" evidence="5">
    <location>
        <begin position="244"/>
        <end position="245"/>
    </location>
    <ligand>
        <name>GTP</name>
        <dbReference type="ChEBI" id="CHEBI:37565"/>
    </ligand>
</feature>
<organism evidence="8 9">
    <name type="scientific">Coniophora puteana (strain RWD-64-598)</name>
    <name type="common">Brown rot fungus</name>
    <dbReference type="NCBI Taxonomy" id="741705"/>
    <lineage>
        <taxon>Eukaryota</taxon>
        <taxon>Fungi</taxon>
        <taxon>Dikarya</taxon>
        <taxon>Basidiomycota</taxon>
        <taxon>Agaricomycotina</taxon>
        <taxon>Agaricomycetes</taxon>
        <taxon>Agaricomycetidae</taxon>
        <taxon>Boletales</taxon>
        <taxon>Coniophorineae</taxon>
        <taxon>Coniophoraceae</taxon>
        <taxon>Coniophora</taxon>
    </lineage>
</organism>
<dbReference type="FunFam" id="3.40.50.300:FF:000692">
    <property type="entry name" value="Guanine nucleotide-binding protein subunit alpha"/>
    <property type="match status" value="1"/>
</dbReference>
<name>R7SHE1_CONPW</name>
<dbReference type="PRINTS" id="PR00318">
    <property type="entry name" value="GPROTEINA"/>
</dbReference>
<feature type="compositionally biased region" description="Polar residues" evidence="7">
    <location>
        <begin position="105"/>
        <end position="114"/>
    </location>
</feature>
<feature type="binding site" evidence="5">
    <location>
        <begin position="269"/>
        <end position="275"/>
    </location>
    <ligand>
        <name>GTP</name>
        <dbReference type="ChEBI" id="CHEBI:37565"/>
    </ligand>
</feature>
<feature type="region of interest" description="Disordered" evidence="7">
    <location>
        <begin position="179"/>
        <end position="209"/>
    </location>
</feature>
<dbReference type="Proteomes" id="UP000053558">
    <property type="component" value="Unassembled WGS sequence"/>
</dbReference>
<sequence length="471" mass="53345">MIDEALREEGSAMRQREKALKILLLGQSESGKSTTLKNFRRLFARDQWEKERLAWRTVIQLNIVRAINTILDTLADEFLENPPPTPTRSVRSRSDDSHTSKDSLRSQASPTTDKLQLLRRRLGPLRGVEDDLKKMLGPSEAQERSPSTPLSYLSTRDRAEFYVRSGNWRDTLQVPGASARFGQGNRASRGNLRGGQPGAGTATEAHETDSATEVLVGCKDDMKTLWKDEAVWEILTRREVKFEDSADYFISNADRIVTRGYEPSDEDVLRARLRTMGVQEYHMTSEGESLPTNNIVDPNPLPPADGYSWLLYDVGGARTQRSAWQPFFEGVHAIIFLAPVSCFDERLEEDIRFNKLEDSFVLWGGICKSKLLANTTLVLFLNKCDLLEAKIANGAKVKRFLPSFGDRPNTTDAVIKYLKQKFKDTMKQNSPERRTLYIYPTSVVDAEETTITLNTVRDSILRENLQNADFV</sequence>
<evidence type="ECO:0000256" key="5">
    <source>
        <dbReference type="PIRSR" id="PIRSR601019-1"/>
    </source>
</evidence>
<evidence type="ECO:0000256" key="1">
    <source>
        <dbReference type="ARBA" id="ARBA00022723"/>
    </source>
</evidence>